<dbReference type="AlphaFoldDB" id="A0A6H5I5M9"/>
<gene>
    <name evidence="1" type="ORF">TBRA_LOCUS3842</name>
</gene>
<name>A0A6H5I5M9_9HYME</name>
<accession>A0A6H5I5M9</accession>
<organism evidence="1 2">
    <name type="scientific">Trichogramma brassicae</name>
    <dbReference type="NCBI Taxonomy" id="86971"/>
    <lineage>
        <taxon>Eukaryota</taxon>
        <taxon>Metazoa</taxon>
        <taxon>Ecdysozoa</taxon>
        <taxon>Arthropoda</taxon>
        <taxon>Hexapoda</taxon>
        <taxon>Insecta</taxon>
        <taxon>Pterygota</taxon>
        <taxon>Neoptera</taxon>
        <taxon>Endopterygota</taxon>
        <taxon>Hymenoptera</taxon>
        <taxon>Apocrita</taxon>
        <taxon>Proctotrupomorpha</taxon>
        <taxon>Chalcidoidea</taxon>
        <taxon>Trichogrammatidae</taxon>
        <taxon>Trichogramma</taxon>
    </lineage>
</organism>
<keyword evidence="2" id="KW-1185">Reference proteome</keyword>
<reference evidence="1 2" key="1">
    <citation type="submission" date="2020-02" db="EMBL/GenBank/DDBJ databases">
        <authorList>
            <person name="Ferguson B K."/>
        </authorList>
    </citation>
    <scope>NUCLEOTIDE SEQUENCE [LARGE SCALE GENOMIC DNA]</scope>
</reference>
<proteinExistence type="predicted"/>
<dbReference type="Proteomes" id="UP000479190">
    <property type="component" value="Unassembled WGS sequence"/>
</dbReference>
<evidence type="ECO:0000313" key="2">
    <source>
        <dbReference type="Proteomes" id="UP000479190"/>
    </source>
</evidence>
<dbReference type="EMBL" id="CADCXV010000659">
    <property type="protein sequence ID" value="CAB0031885.1"/>
    <property type="molecule type" value="Genomic_DNA"/>
</dbReference>
<sequence length="168" mass="19089">MVNNLRLRCGGERREACPLDGAGRVTHARQTLLVWYLFFIYKSVKGLLFASATRTSDKKSYARARAREKEIRASSLGSGQQQKAVLCSWRGSQSQRAAQTDACALYRGHTIEYFTWSTFSTLLNRVYGPIRPGRRGNWCLCRIKLLVGLQTDKLSVGPMRQRWLMLLG</sequence>
<evidence type="ECO:0000313" key="1">
    <source>
        <dbReference type="EMBL" id="CAB0031885.1"/>
    </source>
</evidence>
<protein>
    <submittedName>
        <fullName evidence="1">Uncharacterized protein</fullName>
    </submittedName>
</protein>